<proteinExistence type="predicted"/>
<dbReference type="Proteomes" id="UP000095286">
    <property type="component" value="Unplaced"/>
</dbReference>
<accession>A0AC35TR48</accession>
<dbReference type="WBParaSite" id="RSKR_0000359500.1">
    <property type="protein sequence ID" value="RSKR_0000359500.1"/>
    <property type="gene ID" value="RSKR_0000359500"/>
</dbReference>
<organism evidence="1 2">
    <name type="scientific">Rhabditophanes sp. KR3021</name>
    <dbReference type="NCBI Taxonomy" id="114890"/>
    <lineage>
        <taxon>Eukaryota</taxon>
        <taxon>Metazoa</taxon>
        <taxon>Ecdysozoa</taxon>
        <taxon>Nematoda</taxon>
        <taxon>Chromadorea</taxon>
        <taxon>Rhabditida</taxon>
        <taxon>Tylenchina</taxon>
        <taxon>Panagrolaimomorpha</taxon>
        <taxon>Strongyloidoidea</taxon>
        <taxon>Alloionematidae</taxon>
        <taxon>Rhabditophanes</taxon>
    </lineage>
</organism>
<sequence length="392" mass="43449">MISKANMIKNIAKLPIYSATASVSQYKPHVFPYSKPPTTRYGGRAYVTALPGDGIGPEMIEHIQRIFKHAHVPVDFEILDLNSNDLSTESLEHAIISIKRNGCAIKGNIETKFDDPTFLSRNVELRKRMDLYANILHCVSIPSIPSRHKGIDVVMIRENMEGEYSGLEHESVSGIIESLKIVTRKNVERIARYAFEYCIINGRKKVTAVHKANIQKLSDGLFLKICTDMAKNDYPQIEFDAMIVDNACMQMVSKPSQFDVIVLPNLYGNIISNIACGLVGGPGLVSGVNAGDKYALFETGTRNTGTSLTRQNLANPTAFIRSSVDLLRYLSLDFHAELINEALYKTVAIQQIHTADVGGKYKSSDVVDSVIQNIEARLALNAAVQEDDEEKQ</sequence>
<reference evidence="2" key="1">
    <citation type="submission" date="2016-11" db="UniProtKB">
        <authorList>
            <consortium name="WormBaseParasite"/>
        </authorList>
    </citation>
    <scope>IDENTIFICATION</scope>
    <source>
        <strain evidence="2">KR3021</strain>
    </source>
</reference>
<evidence type="ECO:0000313" key="2">
    <source>
        <dbReference type="WBParaSite" id="RSKR_0000359500.1"/>
    </source>
</evidence>
<evidence type="ECO:0000313" key="1">
    <source>
        <dbReference type="Proteomes" id="UP000095286"/>
    </source>
</evidence>
<protein>
    <submittedName>
        <fullName evidence="2">Isocitrate dehydrogenase [NAD] subunit, mitochondrial</fullName>
    </submittedName>
</protein>
<name>A0AC35TR48_9BILA</name>